<dbReference type="InterPro" id="IPR013784">
    <property type="entry name" value="Carb-bd-like_fold"/>
</dbReference>
<keyword evidence="2" id="KW-1133">Transmembrane helix</keyword>
<dbReference type="GO" id="GO:0030246">
    <property type="term" value="F:carbohydrate binding"/>
    <property type="evidence" value="ECO:0007669"/>
    <property type="project" value="InterPro"/>
</dbReference>
<feature type="transmembrane region" description="Helical" evidence="2">
    <location>
        <begin position="1536"/>
        <end position="1556"/>
    </location>
</feature>
<keyword evidence="2" id="KW-0472">Membrane</keyword>
<dbReference type="InterPro" id="IPR008969">
    <property type="entry name" value="CarboxyPept-like_regulatory"/>
</dbReference>
<evidence type="ECO:0000313" key="4">
    <source>
        <dbReference type="Proteomes" id="UP000075398"/>
    </source>
</evidence>
<dbReference type="SUPFAM" id="SSF49464">
    <property type="entry name" value="Carboxypeptidase regulatory domain-like"/>
    <property type="match status" value="1"/>
</dbReference>
<dbReference type="Pfam" id="PF13620">
    <property type="entry name" value="CarboxypepD_reg"/>
    <property type="match status" value="2"/>
</dbReference>
<comment type="caution">
    <text evidence="3">The sequence shown here is derived from an EMBL/GenBank/DDBJ whole genome shotgun (WGS) entry which is preliminary data.</text>
</comment>
<dbReference type="SUPFAM" id="SSF49452">
    <property type="entry name" value="Starch-binding domain-like"/>
    <property type="match status" value="2"/>
</dbReference>
<dbReference type="InterPro" id="IPR013783">
    <property type="entry name" value="Ig-like_fold"/>
</dbReference>
<organism evidence="3 4">
    <name type="scientific">Candidatus Methanofastidiosum methylothiophilum</name>
    <dbReference type="NCBI Taxonomy" id="1705564"/>
    <lineage>
        <taxon>Archaea</taxon>
        <taxon>Methanobacteriati</taxon>
        <taxon>Methanobacteriota</taxon>
        <taxon>Stenosarchaea group</taxon>
        <taxon>Candidatus Methanofastidiosia</taxon>
        <taxon>Candidatus Methanofastidiosales</taxon>
        <taxon>Candidatus Methanofastidiosaceae</taxon>
        <taxon>Candidatus Methanofastidiosum</taxon>
    </lineage>
</organism>
<feature type="region of interest" description="Disordered" evidence="1">
    <location>
        <begin position="1563"/>
        <end position="1606"/>
    </location>
</feature>
<dbReference type="Gene3D" id="2.60.40.1120">
    <property type="entry name" value="Carboxypeptidase-like, regulatory domain"/>
    <property type="match status" value="3"/>
</dbReference>
<dbReference type="Gene3D" id="2.60.40.10">
    <property type="entry name" value="Immunoglobulins"/>
    <property type="match status" value="5"/>
</dbReference>
<protein>
    <submittedName>
        <fullName evidence="3">PEGA domain protein</fullName>
    </submittedName>
</protein>
<dbReference type="EMBL" id="LNGC01000005">
    <property type="protein sequence ID" value="KYC53458.1"/>
    <property type="molecule type" value="Genomic_DNA"/>
</dbReference>
<reference evidence="3 4" key="1">
    <citation type="journal article" date="2016" name="ISME J.">
        <title>Chasing the elusive Euryarchaeota class WSA2: genomes reveal a uniquely fastidious methyl-reducing methanogen.</title>
        <authorList>
            <person name="Nobu M.K."/>
            <person name="Narihiro T."/>
            <person name="Kuroda K."/>
            <person name="Mei R."/>
            <person name="Liu W.T."/>
        </authorList>
    </citation>
    <scope>NUCLEOTIDE SEQUENCE [LARGE SCALE GENOMIC DNA]</scope>
    <source>
        <strain evidence="3">U1lsi0528_Bin055</strain>
    </source>
</reference>
<gene>
    <name evidence="3" type="ORF">AMQ22_00248</name>
</gene>
<proteinExistence type="predicted"/>
<name>A0A150J8P5_9EURY</name>
<sequence>MNKKILSFIFGSLMMFSLFGAIEFQEVAAASMAVNITTNANTYTQPYFNSGSMPMRLKFNIIVTGTVTPTWTNLQIQAPANYVLAAEGLQPAPSGFTIDYATSTADGVAAAALMAYTCSITSAGTYTIFLDLVSCTAAPGSHTWTVTPTGGGLAVATPSTVVDNTAPTFDVTYIKTPRVSAVAPSTPAMLGTGTVTIRVQANEPMLVAPTIQVQQPGLAMTPASSITPQSGSYPDTVVTCTYSITSSGGVNDGLAQVTITAKDRAGNSGSTINSIVVVPTNDGPTFIVDSQTNKPTLMSPNDGFASTNNTVTFSWNRITEGANNPVTYTLQYSQSSTFSSGITTVSGPFDDSVGPPSTYLGGGTGWTAGPGVLINYQATGLAAGTWYWRVAATDSLGNTISPLSLLTPRSFTITSSDTTPPNFRVLYQKTPKIDYNVTPDVLGSGALSIKIHASETLKRNPTVQIRLHNQTTWTTLSVTPTTPASIYTASYTIPTGTTNNGFAQISISGEDLQGNVGSDINASRWYGIHNTSPYPTSEEDSDGPSFYVSTTTDTPSLYKPDNGYVIPNNRNEANFTFYKISDLTAERPSDLGQNNCITYHIQYSTSSTFTTNVVTQSVDINEAATTIHFCEPLKSPTTYNNWDITWTGKPVGFDNLRRHRSQALSNGTWYWRTWATDKLGNQSPYSETRSFIVSSTVPNLISPSDLSLLNFNNPVLRWQKVPSGTFYNIRLSRGDTNFLDYTLYPDKIAVNGFTNASLPNIYEYNVSFNTPPTPPIGRLEDGIWYWKVASSLDTTIYSETWRFTVDTTGPPAPNLLTLTNGQVSQNKRPTFTWSAVTDTNDLSNPVRYYIQISGDPTFPGTPGSTWPATYGSWKTITYMRGPLTTPSFVPTSDFPETLLTDPGAAYYWRVYAVDSALNVGTNSVTRNFRVSTSPPLYWGDLPAGNDSICDTPWPTGCLTGEDPKRDQLALALRSPSNGFTLNSRNPQLEWRHSRCDCVVKEISSYIIEYSTDITFPPEKTTDVSGVFQVLGINVDNNLFVNMGYTIQTPLFNGTYFWRVCSVDTAGNRTQFTAPWSFTVNVPNNEQPASQCSATVPCPSGFTCQNGACVAVSYSPGNLTLTVQNAAGTAISGATVTVDGVAQTTDASGQVTYTALSGGSHTINNITASGYIDYGTSTVLINGNTSQTITMTVPGTEGYIWGTIYFDAVGTAAPNVLIDIYNQSTDVKVDSRLTNSEGKFQSSPLPSTGTYYAKIPAYEKELRDLQPTSLTTGEKIVILETKGTVTGIVQDDTGQIVSAATVVLKKYPGEAFVDTKTTNSIGQFSFDALPGTYVVTISKAGYDAYTSSSFSVQSKQTVNLQSVLGNIVLNAIRGTLTVSVKDDKGATINTATVTIRSSAGAVVRSITTSGGTGSTQLAPGAYRVSAVSSGFAESLQQTTNITSNQTSSVSITLAPATGSIRVVAKDASGAALAGASVYVDGSLSGITDSNGELLVTGLKLGTHTVRITKGGYTTVEEQVTSGESTVVVDTALPKNNLMLYLGIGLGLLIIGGAVYFLKFAKKGTGPRRPPMPSGPALPGRPGTPKLRPHRHKGGLPPSSIRVKKKNL</sequence>
<feature type="region of interest" description="Disordered" evidence="1">
    <location>
        <begin position="531"/>
        <end position="554"/>
    </location>
</feature>
<accession>A0A150J8P5</accession>
<dbReference type="Proteomes" id="UP000075398">
    <property type="component" value="Unassembled WGS sequence"/>
</dbReference>
<evidence type="ECO:0000256" key="1">
    <source>
        <dbReference type="SAM" id="MobiDB-lite"/>
    </source>
</evidence>
<evidence type="ECO:0000256" key="2">
    <source>
        <dbReference type="SAM" id="Phobius"/>
    </source>
</evidence>
<keyword evidence="2" id="KW-0812">Transmembrane</keyword>
<evidence type="ECO:0000313" key="3">
    <source>
        <dbReference type="EMBL" id="KYC53458.1"/>
    </source>
</evidence>